<feature type="region of interest" description="Disordered" evidence="1">
    <location>
        <begin position="62"/>
        <end position="107"/>
    </location>
</feature>
<evidence type="ECO:0000313" key="3">
    <source>
        <dbReference type="EMBL" id="GFQ85597.1"/>
    </source>
</evidence>
<evidence type="ECO:0000259" key="2">
    <source>
        <dbReference type="Pfam" id="PF14214"/>
    </source>
</evidence>
<dbReference type="PANTHER" id="PTHR10492:SF57">
    <property type="entry name" value="ATP-DEPENDENT DNA HELICASE"/>
    <property type="match status" value="1"/>
</dbReference>
<feature type="non-terminal residue" evidence="3">
    <location>
        <position position="1"/>
    </location>
</feature>
<evidence type="ECO:0000313" key="4">
    <source>
        <dbReference type="Proteomes" id="UP000887116"/>
    </source>
</evidence>
<dbReference type="AlphaFoldDB" id="A0A8X6FP10"/>
<proteinExistence type="predicted"/>
<dbReference type="OrthoDB" id="6431510at2759"/>
<reference evidence="3" key="1">
    <citation type="submission" date="2020-07" db="EMBL/GenBank/DDBJ databases">
        <title>Multicomponent nature underlies the extraordinary mechanical properties of spider dragline silk.</title>
        <authorList>
            <person name="Kono N."/>
            <person name="Nakamura H."/>
            <person name="Mori M."/>
            <person name="Yoshida Y."/>
            <person name="Ohtoshi R."/>
            <person name="Malay A.D."/>
            <person name="Moran D.A.P."/>
            <person name="Tomita M."/>
            <person name="Numata K."/>
            <person name="Arakawa K."/>
        </authorList>
    </citation>
    <scope>NUCLEOTIDE SEQUENCE</scope>
</reference>
<accession>A0A8X6FP10</accession>
<dbReference type="PANTHER" id="PTHR10492">
    <property type="match status" value="1"/>
</dbReference>
<feature type="compositionally biased region" description="Basic residues" evidence="1">
    <location>
        <begin position="69"/>
        <end position="91"/>
    </location>
</feature>
<keyword evidence="3" id="KW-0547">Nucleotide-binding</keyword>
<keyword evidence="4" id="KW-1185">Reference proteome</keyword>
<evidence type="ECO:0000256" key="1">
    <source>
        <dbReference type="SAM" id="MobiDB-lite"/>
    </source>
</evidence>
<name>A0A8X6FP10_TRICU</name>
<dbReference type="InterPro" id="IPR025476">
    <property type="entry name" value="Helitron_helicase-like"/>
</dbReference>
<dbReference type="Proteomes" id="UP000887116">
    <property type="component" value="Unassembled WGS sequence"/>
</dbReference>
<keyword evidence="3" id="KW-0378">Hydrolase</keyword>
<dbReference type="EMBL" id="BMAO01032904">
    <property type="protein sequence ID" value="GFQ85597.1"/>
    <property type="molecule type" value="Genomic_DNA"/>
</dbReference>
<comment type="caution">
    <text evidence="3">The sequence shown here is derived from an EMBL/GenBank/DDBJ whole genome shotgun (WGS) entry which is preliminary data.</text>
</comment>
<feature type="region of interest" description="Disordered" evidence="1">
    <location>
        <begin position="165"/>
        <end position="223"/>
    </location>
</feature>
<dbReference type="Pfam" id="PF14214">
    <property type="entry name" value="Helitron_like_N"/>
    <property type="match status" value="1"/>
</dbReference>
<gene>
    <name evidence="3" type="primary">pif1_96</name>
    <name evidence="3" type="ORF">TNCT_104201</name>
</gene>
<feature type="domain" description="Helitron helicase-like" evidence="2">
    <location>
        <begin position="501"/>
        <end position="632"/>
    </location>
</feature>
<feature type="compositionally biased region" description="Basic and acidic residues" evidence="1">
    <location>
        <begin position="92"/>
        <end position="107"/>
    </location>
</feature>
<protein>
    <submittedName>
        <fullName evidence="3">ATP-dependent DNA helicase</fullName>
    </submittedName>
</protein>
<keyword evidence="3" id="KW-0347">Helicase</keyword>
<keyword evidence="3" id="KW-0067">ATP-binding</keyword>
<organism evidence="3 4">
    <name type="scientific">Trichonephila clavata</name>
    <name type="common">Joro spider</name>
    <name type="synonym">Nephila clavata</name>
    <dbReference type="NCBI Taxonomy" id="2740835"/>
    <lineage>
        <taxon>Eukaryota</taxon>
        <taxon>Metazoa</taxon>
        <taxon>Ecdysozoa</taxon>
        <taxon>Arthropoda</taxon>
        <taxon>Chelicerata</taxon>
        <taxon>Arachnida</taxon>
        <taxon>Araneae</taxon>
        <taxon>Araneomorphae</taxon>
        <taxon>Entelegynae</taxon>
        <taxon>Araneoidea</taxon>
        <taxon>Nephilidae</taxon>
        <taxon>Trichonephila</taxon>
    </lineage>
</organism>
<dbReference type="GO" id="GO:0004386">
    <property type="term" value="F:helicase activity"/>
    <property type="evidence" value="ECO:0007669"/>
    <property type="project" value="UniProtKB-KW"/>
</dbReference>
<sequence length="1092" mass="126702">MRRKRENETLQEKELRRESNRLRMVHLRASKTLQVHETSYVFASSNEECNIFESNIIVTGKHKEINPKKPPKKKRSVQFHQNKVKTNMRRKRENETPEEQESRRESNRLRMVHLRTSKAVMEQETRRKSNRIGMARLRASETLQDQETRRKSNRIGMARLRASETLQDQETRRKSNRIGMARLRASETLQDQETRRKSNRIGMARLRASETLQDQETRRKSNSLQMMQTRISETAQNREMRLECQRNITSSSRMAIWKDKENAAYSYNPSINYKSDASCILGSMSITCQFCSAMKFKGEAPGLCCSGGKVHLPVLRDPPEPLHTLLSSDSVCAKLFRKNIRRYNSCFQMTSFGSSKQIIESGFMPTFKVQGQVYHKIGSLFPCPAEEPKFLQIYFIDSNMEQAEQRCKIVQQVKQDLVLKLQDMLHHNNSYIKSFKSAIEKLGPDFRIIIHADRVPTGEHSRRFNEPTTSEVAVIMAGDQHGKRDIILETRNNSIQKIADTHRSYDALQDAVVSEGNVSDVGQLIILPSSFTGSPRYMHERTQDAMTYVRNYGRPDLFITFTCNPAWPEIENELFLGQKPHNRHDLLARVFHGKLKILMNLINKGKIFGVVQCYMYTIEWQKRGLPHAHILVWLQETLHVHKVDDFISAEIPNPEEDPELFNCITTQMVHGPCGAIKPFSPCMKDGKCTKRYPRDFLKETQTGKDGYPLYRRRRPEDGGFSAVMNVRHSDVVVDNRWIVPYCPLLSRIFCAHINVEYCNSIKSIKYVCKYINKGCDMAVFDVTSSDCNAHNEIYQYEMEVIHLSVHLENGQRVYFTEGNAAERARFAPETTLTAFFRLCNEDEFARTLFYHQVPRYYTWDSKNKKWSRRKVGQSLSDHPGIKSTDAIGRVYTVHPNNSECFHLRLLLHEVPGPMSFQYLKTIEGRICSSYKEACQVRGLLENDEHWNATLEEAAFVHSPRMLRDLFAVMLQVCALSNPNQLWINHRESLSEDILHQVRIQQQNMDLEFSTKIFNEALIIIEDKVRSLGGSDLKSIGLPPPDRDSSTLDDVLRERTYNISELRKFLDENEHKMLPDQREIFQKIIEAVFQEIG</sequence>